<feature type="transmembrane region" description="Helical" evidence="6">
    <location>
        <begin position="109"/>
        <end position="128"/>
    </location>
</feature>
<dbReference type="InterPro" id="IPR000620">
    <property type="entry name" value="EamA_dom"/>
</dbReference>
<sequence>MSIEWFKRVYVYTKPFILMILLQASYAVYGLVVKSALNKGLNHYSFSVYRNAYAALFLGPFAFFLERNVRPKMTTSIFLKIMLLGLLGPVIDQNLFFAGLDLTTTTFAMAMRNIVPAITFVMAWIFRLETVKMKSLHSQGKIIGTLVTVGGGMIMTLIRGPSIQLPWTNHHTLHHQTSVNSTASTKDQIKGSLMITAGCFSWASFVIVQALTLKCYPAELSLTTLLCMIGALEGAVLAVVAERANASIWSINWDIKLFATIYSGIMCSGCAYSISGIVMRERGPVFVTAFNPLGMVFMAILGSSILGEKLNLGSVLGAVLIVVGLYVVLWGKNKDQNLQDQESSIDPQHSDGMKKLMLKHKHNVVESSEEKCSNHESV</sequence>
<dbReference type="SUPFAM" id="SSF103481">
    <property type="entry name" value="Multidrug resistance efflux transporter EmrE"/>
    <property type="match status" value="2"/>
</dbReference>
<dbReference type="InterPro" id="IPR037185">
    <property type="entry name" value="EmrE-like"/>
</dbReference>
<feature type="transmembrane region" description="Helical" evidence="6">
    <location>
        <begin position="220"/>
        <end position="241"/>
    </location>
</feature>
<evidence type="ECO:0000256" key="2">
    <source>
        <dbReference type="ARBA" id="ARBA00007635"/>
    </source>
</evidence>
<feature type="transmembrane region" description="Helical" evidence="6">
    <location>
        <begin position="312"/>
        <end position="331"/>
    </location>
</feature>
<evidence type="ECO:0000313" key="9">
    <source>
        <dbReference type="Proteomes" id="UP000215914"/>
    </source>
</evidence>
<reference evidence="9" key="1">
    <citation type="journal article" date="2017" name="Nature">
        <title>The sunflower genome provides insights into oil metabolism, flowering and Asterid evolution.</title>
        <authorList>
            <person name="Badouin H."/>
            <person name="Gouzy J."/>
            <person name="Grassa C.J."/>
            <person name="Murat F."/>
            <person name="Staton S.E."/>
            <person name="Cottret L."/>
            <person name="Lelandais-Briere C."/>
            <person name="Owens G.L."/>
            <person name="Carrere S."/>
            <person name="Mayjonade B."/>
            <person name="Legrand L."/>
            <person name="Gill N."/>
            <person name="Kane N.C."/>
            <person name="Bowers J.E."/>
            <person name="Hubner S."/>
            <person name="Bellec A."/>
            <person name="Berard A."/>
            <person name="Berges H."/>
            <person name="Blanchet N."/>
            <person name="Boniface M.C."/>
            <person name="Brunel D."/>
            <person name="Catrice O."/>
            <person name="Chaidir N."/>
            <person name="Claudel C."/>
            <person name="Donnadieu C."/>
            <person name="Faraut T."/>
            <person name="Fievet G."/>
            <person name="Helmstetter N."/>
            <person name="King M."/>
            <person name="Knapp S.J."/>
            <person name="Lai Z."/>
            <person name="Le Paslier M.C."/>
            <person name="Lippi Y."/>
            <person name="Lorenzon L."/>
            <person name="Mandel J.R."/>
            <person name="Marage G."/>
            <person name="Marchand G."/>
            <person name="Marquand E."/>
            <person name="Bret-Mestries E."/>
            <person name="Morien E."/>
            <person name="Nambeesan S."/>
            <person name="Nguyen T."/>
            <person name="Pegot-Espagnet P."/>
            <person name="Pouilly N."/>
            <person name="Raftis F."/>
            <person name="Sallet E."/>
            <person name="Schiex T."/>
            <person name="Thomas J."/>
            <person name="Vandecasteele C."/>
            <person name="Vares D."/>
            <person name="Vear F."/>
            <person name="Vautrin S."/>
            <person name="Crespi M."/>
            <person name="Mangin B."/>
            <person name="Burke J.M."/>
            <person name="Salse J."/>
            <person name="Munos S."/>
            <person name="Vincourt P."/>
            <person name="Rieseberg L.H."/>
            <person name="Langlade N.B."/>
        </authorList>
    </citation>
    <scope>NUCLEOTIDE SEQUENCE [LARGE SCALE GENOMIC DNA]</scope>
    <source>
        <strain evidence="9">cv. SF193</strain>
    </source>
</reference>
<evidence type="ECO:0000313" key="8">
    <source>
        <dbReference type="EMBL" id="OTF90486.1"/>
    </source>
</evidence>
<evidence type="ECO:0000256" key="4">
    <source>
        <dbReference type="ARBA" id="ARBA00022989"/>
    </source>
</evidence>
<dbReference type="OMA" id="YVIGWAS"/>
<evidence type="ECO:0000256" key="5">
    <source>
        <dbReference type="ARBA" id="ARBA00023136"/>
    </source>
</evidence>
<feature type="transmembrane region" description="Helical" evidence="6">
    <location>
        <begin position="140"/>
        <end position="158"/>
    </location>
</feature>
<feature type="transmembrane region" description="Helical" evidence="6">
    <location>
        <begin position="193"/>
        <end position="213"/>
    </location>
</feature>
<proteinExistence type="inferred from homology"/>
<feature type="transmembrane region" description="Helical" evidence="6">
    <location>
        <begin position="44"/>
        <end position="65"/>
    </location>
</feature>
<dbReference type="GO" id="GO:0005886">
    <property type="term" value="C:plasma membrane"/>
    <property type="evidence" value="ECO:0000318"/>
    <property type="project" value="GO_Central"/>
</dbReference>
<keyword evidence="4 6" id="KW-1133">Transmembrane helix</keyword>
<dbReference type="EMBL" id="CM007905">
    <property type="protein sequence ID" value="OTF90486.1"/>
    <property type="molecule type" value="Genomic_DNA"/>
</dbReference>
<dbReference type="AlphaFoldDB" id="A0A251RX81"/>
<evidence type="ECO:0000256" key="6">
    <source>
        <dbReference type="RuleBase" id="RU363077"/>
    </source>
</evidence>
<comment type="subcellular location">
    <subcellularLocation>
        <location evidence="1 6">Membrane</location>
        <topology evidence="1 6">Multi-pass membrane protein</topology>
    </subcellularLocation>
</comment>
<feature type="domain" description="EamA" evidence="7">
    <location>
        <begin position="190"/>
        <end position="329"/>
    </location>
</feature>
<feature type="transmembrane region" description="Helical" evidence="6">
    <location>
        <begin position="77"/>
        <end position="97"/>
    </location>
</feature>
<dbReference type="GO" id="GO:0022857">
    <property type="term" value="F:transmembrane transporter activity"/>
    <property type="evidence" value="ECO:0007669"/>
    <property type="project" value="InterPro"/>
</dbReference>
<feature type="transmembrane region" description="Helical" evidence="6">
    <location>
        <begin position="261"/>
        <end position="278"/>
    </location>
</feature>
<feature type="transmembrane region" description="Helical" evidence="6">
    <location>
        <begin position="12"/>
        <end position="32"/>
    </location>
</feature>
<evidence type="ECO:0000256" key="3">
    <source>
        <dbReference type="ARBA" id="ARBA00022692"/>
    </source>
</evidence>
<keyword evidence="5 6" id="KW-0472">Membrane</keyword>
<dbReference type="InParanoid" id="A0A251RX81"/>
<feature type="domain" description="EamA" evidence="7">
    <location>
        <begin position="16"/>
        <end position="138"/>
    </location>
</feature>
<gene>
    <name evidence="8" type="ORF">HannXRQ_Chr16g0500161</name>
</gene>
<comment type="similarity">
    <text evidence="2 6">Belongs to the drug/metabolite transporter (DMT) superfamily. Plant drug/metabolite exporter (P-DME) (TC 2.A.7.4) family.</text>
</comment>
<dbReference type="InterPro" id="IPR030184">
    <property type="entry name" value="WAT1-related"/>
</dbReference>
<accession>A0A251RX81</accession>
<keyword evidence="9" id="KW-1185">Reference proteome</keyword>
<name>A0A251RX81_HELAN</name>
<dbReference type="Proteomes" id="UP000215914">
    <property type="component" value="Chromosome 16"/>
</dbReference>
<dbReference type="Pfam" id="PF00892">
    <property type="entry name" value="EamA"/>
    <property type="match status" value="2"/>
</dbReference>
<feature type="transmembrane region" description="Helical" evidence="6">
    <location>
        <begin position="285"/>
        <end position="306"/>
    </location>
</feature>
<protein>
    <recommendedName>
        <fullName evidence="6">WAT1-related protein</fullName>
    </recommendedName>
</protein>
<evidence type="ECO:0000256" key="1">
    <source>
        <dbReference type="ARBA" id="ARBA00004141"/>
    </source>
</evidence>
<organism evidence="8 9">
    <name type="scientific">Helianthus annuus</name>
    <name type="common">Common sunflower</name>
    <dbReference type="NCBI Taxonomy" id="4232"/>
    <lineage>
        <taxon>Eukaryota</taxon>
        <taxon>Viridiplantae</taxon>
        <taxon>Streptophyta</taxon>
        <taxon>Embryophyta</taxon>
        <taxon>Tracheophyta</taxon>
        <taxon>Spermatophyta</taxon>
        <taxon>Magnoliopsida</taxon>
        <taxon>eudicotyledons</taxon>
        <taxon>Gunneridae</taxon>
        <taxon>Pentapetalae</taxon>
        <taxon>asterids</taxon>
        <taxon>campanulids</taxon>
        <taxon>Asterales</taxon>
        <taxon>Asteraceae</taxon>
        <taxon>Asteroideae</taxon>
        <taxon>Heliantheae alliance</taxon>
        <taxon>Heliantheae</taxon>
        <taxon>Helianthus</taxon>
    </lineage>
</organism>
<dbReference type="PANTHER" id="PTHR31218">
    <property type="entry name" value="WAT1-RELATED PROTEIN"/>
    <property type="match status" value="1"/>
</dbReference>
<keyword evidence="3 6" id="KW-0812">Transmembrane</keyword>
<evidence type="ECO:0000259" key="7">
    <source>
        <dbReference type="Pfam" id="PF00892"/>
    </source>
</evidence>
<dbReference type="OrthoDB" id="1728340at2759"/>